<evidence type="ECO:0000313" key="5">
    <source>
        <dbReference type="EMBL" id="VUX00512.1"/>
    </source>
</evidence>
<dbReference type="RefSeq" id="WP_144366615.1">
    <property type="nucleotide sequence ID" value="NZ_CABHNA010000038.1"/>
</dbReference>
<keyword evidence="5" id="KW-0808">Transferase</keyword>
<sequence length="368" mass="44039">MSEYKITREYIQSWLYTYQSGEKIFETYYRERGKLIQMKDLYDNEKEDLSMPIKDSKVYIYTDLKCMNANFQNLRESRKFYEEDYFSPFWDVSLHRHPRFYPEYLHDHSFFEICYVLSGECLHSVEFEEKTEKYCLKSGDLLILPPGLRHKVRMDTDSVAVNILIRRSTFEETFMYSIPLDSLLYQYFAEAIYADNAQECLVFHTKDDEEIPRLFYDMAFEYCNMKESASRIVNLLLSVFLAKILDNHFESIEILGKIYDIQDKIPAVLQYMNQNYAHMTMDDVAGYFHFSTSYLRKVFKESTGQTLIFALQQIRISRAKELLEKTNISVQKISYLVGYEDQTYFIRLFKKDTGLTPAKYRKEKKRQS</sequence>
<dbReference type="GO" id="GO:0032259">
    <property type="term" value="P:methylation"/>
    <property type="evidence" value="ECO:0007669"/>
    <property type="project" value="UniProtKB-KW"/>
</dbReference>
<dbReference type="PROSITE" id="PS01124">
    <property type="entry name" value="HTH_ARAC_FAMILY_2"/>
    <property type="match status" value="1"/>
</dbReference>
<keyword evidence="3" id="KW-0804">Transcription</keyword>
<dbReference type="InterPro" id="IPR003313">
    <property type="entry name" value="AraC-bd"/>
</dbReference>
<evidence type="ECO:0000313" key="6">
    <source>
        <dbReference type="Proteomes" id="UP000363661"/>
    </source>
</evidence>
<dbReference type="PRINTS" id="PR00032">
    <property type="entry name" value="HTHARAC"/>
</dbReference>
<dbReference type="SUPFAM" id="SSF46689">
    <property type="entry name" value="Homeodomain-like"/>
    <property type="match status" value="1"/>
</dbReference>
<dbReference type="InterPro" id="IPR018060">
    <property type="entry name" value="HTH_AraC"/>
</dbReference>
<evidence type="ECO:0000256" key="2">
    <source>
        <dbReference type="ARBA" id="ARBA00023125"/>
    </source>
</evidence>
<name>A0A564SZM5_9FIRM</name>
<evidence type="ECO:0000256" key="3">
    <source>
        <dbReference type="ARBA" id="ARBA00023163"/>
    </source>
</evidence>
<proteinExistence type="predicted"/>
<dbReference type="InterPro" id="IPR018062">
    <property type="entry name" value="HTH_AraC-typ_CS"/>
</dbReference>
<keyword evidence="6" id="KW-1185">Reference proteome</keyword>
<evidence type="ECO:0000256" key="1">
    <source>
        <dbReference type="ARBA" id="ARBA00023015"/>
    </source>
</evidence>
<dbReference type="InterPro" id="IPR014710">
    <property type="entry name" value="RmlC-like_jellyroll"/>
</dbReference>
<dbReference type="EMBL" id="CABHNA010000038">
    <property type="protein sequence ID" value="VUX00512.1"/>
    <property type="molecule type" value="Genomic_DNA"/>
</dbReference>
<dbReference type="Pfam" id="PF02311">
    <property type="entry name" value="AraC_binding"/>
    <property type="match status" value="1"/>
</dbReference>
<dbReference type="Pfam" id="PF12833">
    <property type="entry name" value="HTH_18"/>
    <property type="match status" value="1"/>
</dbReference>
<dbReference type="GO" id="GO:0043565">
    <property type="term" value="F:sequence-specific DNA binding"/>
    <property type="evidence" value="ECO:0007669"/>
    <property type="project" value="InterPro"/>
</dbReference>
<dbReference type="GO" id="GO:0008168">
    <property type="term" value="F:methyltransferase activity"/>
    <property type="evidence" value="ECO:0007669"/>
    <property type="project" value="UniProtKB-KW"/>
</dbReference>
<dbReference type="PANTHER" id="PTHR43280:SF28">
    <property type="entry name" value="HTH-TYPE TRANSCRIPTIONAL ACTIVATOR RHAS"/>
    <property type="match status" value="1"/>
</dbReference>
<dbReference type="Proteomes" id="UP000363661">
    <property type="component" value="Unassembled WGS sequence"/>
</dbReference>
<dbReference type="SMART" id="SM00342">
    <property type="entry name" value="HTH_ARAC"/>
    <property type="match status" value="1"/>
</dbReference>
<dbReference type="Gene3D" id="1.10.10.60">
    <property type="entry name" value="Homeodomain-like"/>
    <property type="match status" value="2"/>
</dbReference>
<dbReference type="InterPro" id="IPR011051">
    <property type="entry name" value="RmlC_Cupin_sf"/>
</dbReference>
<dbReference type="SUPFAM" id="SSF51182">
    <property type="entry name" value="RmlC-like cupins"/>
    <property type="match status" value="1"/>
</dbReference>
<dbReference type="PROSITE" id="PS00041">
    <property type="entry name" value="HTH_ARAC_FAMILY_1"/>
    <property type="match status" value="1"/>
</dbReference>
<feature type="domain" description="HTH araC/xylS-type" evidence="4">
    <location>
        <begin position="266"/>
        <end position="363"/>
    </location>
</feature>
<keyword evidence="2" id="KW-0238">DNA-binding</keyword>
<organism evidence="5 6">
    <name type="scientific">[Ruminococcus] torques</name>
    <dbReference type="NCBI Taxonomy" id="33039"/>
    <lineage>
        <taxon>Bacteria</taxon>
        <taxon>Bacillati</taxon>
        <taxon>Bacillota</taxon>
        <taxon>Clostridia</taxon>
        <taxon>Lachnospirales</taxon>
        <taxon>Lachnospiraceae</taxon>
        <taxon>Mediterraneibacter</taxon>
    </lineage>
</organism>
<reference evidence="5 6" key="1">
    <citation type="submission" date="2019-07" db="EMBL/GenBank/DDBJ databases">
        <authorList>
            <person name="Hibberd C M."/>
            <person name="Gehrig L. J."/>
            <person name="Chang H.-W."/>
            <person name="Venkatesh S."/>
        </authorList>
    </citation>
    <scope>NUCLEOTIDE SEQUENCE [LARGE SCALE GENOMIC DNA]</scope>
    <source>
        <strain evidence="5">Ruminococcus_torques_SSTS_Bg7063</strain>
    </source>
</reference>
<dbReference type="Gene3D" id="2.60.120.10">
    <property type="entry name" value="Jelly Rolls"/>
    <property type="match status" value="1"/>
</dbReference>
<accession>A0A564SZM5</accession>
<dbReference type="GO" id="GO:0003700">
    <property type="term" value="F:DNA-binding transcription factor activity"/>
    <property type="evidence" value="ECO:0007669"/>
    <property type="project" value="InterPro"/>
</dbReference>
<protein>
    <submittedName>
        <fullName evidence="5">Bifunctional transcriptional activator/DNA repair enzyme AdaA</fullName>
        <ecNumber evidence="5">2.1.1.-</ecNumber>
    </submittedName>
</protein>
<keyword evidence="1" id="KW-0805">Transcription regulation</keyword>
<keyword evidence="5" id="KW-0489">Methyltransferase</keyword>
<dbReference type="PANTHER" id="PTHR43280">
    <property type="entry name" value="ARAC-FAMILY TRANSCRIPTIONAL REGULATOR"/>
    <property type="match status" value="1"/>
</dbReference>
<dbReference type="EC" id="2.1.1.-" evidence="5"/>
<dbReference type="InterPro" id="IPR020449">
    <property type="entry name" value="Tscrpt_reg_AraC-type_HTH"/>
</dbReference>
<dbReference type="InterPro" id="IPR009057">
    <property type="entry name" value="Homeodomain-like_sf"/>
</dbReference>
<dbReference type="AlphaFoldDB" id="A0A564SZM5"/>
<gene>
    <name evidence="5" type="primary">adaA_2</name>
    <name evidence="5" type="ORF">RTSSTS7063_00781</name>
</gene>
<evidence type="ECO:0000259" key="4">
    <source>
        <dbReference type="PROSITE" id="PS01124"/>
    </source>
</evidence>